<evidence type="ECO:0000256" key="1">
    <source>
        <dbReference type="SAM" id="SignalP"/>
    </source>
</evidence>
<feature type="chain" id="PRO_5008589905" description="Lipoprotein" evidence="1">
    <location>
        <begin position="19"/>
        <end position="54"/>
    </location>
</feature>
<dbReference type="Proteomes" id="UP000077786">
    <property type="component" value="Unassembled WGS sequence"/>
</dbReference>
<dbReference type="PATRIC" id="fig|38307.3.peg.3565"/>
<evidence type="ECO:0000313" key="2">
    <source>
        <dbReference type="EMBL" id="OAJ65964.1"/>
    </source>
</evidence>
<dbReference type="PROSITE" id="PS51257">
    <property type="entry name" value="PROKAR_LIPOPROTEIN"/>
    <property type="match status" value="1"/>
</dbReference>
<keyword evidence="1" id="KW-0732">Signal</keyword>
<evidence type="ECO:0008006" key="4">
    <source>
        <dbReference type="Google" id="ProtNLM"/>
    </source>
</evidence>
<sequence length="54" mass="5887">MKISIFYTTLFLILGACAASSTDDPRTHRHSDYISQYEQSGMMGMGPGGPGHHN</sequence>
<name>A0A1B6VFG5_9PROT</name>
<feature type="signal peptide" evidence="1">
    <location>
        <begin position="1"/>
        <end position="18"/>
    </location>
</feature>
<dbReference type="EMBL" id="LUTU01000030">
    <property type="protein sequence ID" value="OAJ65964.1"/>
    <property type="molecule type" value="Genomic_DNA"/>
</dbReference>
<dbReference type="AlphaFoldDB" id="A0A1B6VFG5"/>
<accession>A0A1B6VFG5</accession>
<protein>
    <recommendedName>
        <fullName evidence="4">Lipoprotein</fullName>
    </recommendedName>
</protein>
<reference evidence="2 3" key="1">
    <citation type="submission" date="2016-03" db="EMBL/GenBank/DDBJ databases">
        <title>Draft genome sequence of Gluconobacter cerinus strain CECT 9110.</title>
        <authorList>
            <person name="Sainz F."/>
            <person name="Mas A."/>
            <person name="Torija M.J."/>
        </authorList>
    </citation>
    <scope>NUCLEOTIDE SEQUENCE [LARGE SCALE GENOMIC DNA]</scope>
    <source>
        <strain evidence="2 3">CECT 9110</strain>
    </source>
</reference>
<proteinExistence type="predicted"/>
<comment type="caution">
    <text evidence="2">The sequence shown here is derived from an EMBL/GenBank/DDBJ whole genome shotgun (WGS) entry which is preliminary data.</text>
</comment>
<gene>
    <name evidence="2" type="ORF">A0123_03393</name>
</gene>
<organism evidence="2 3">
    <name type="scientific">Gluconobacter cerinus</name>
    <dbReference type="NCBI Taxonomy" id="38307"/>
    <lineage>
        <taxon>Bacteria</taxon>
        <taxon>Pseudomonadati</taxon>
        <taxon>Pseudomonadota</taxon>
        <taxon>Alphaproteobacteria</taxon>
        <taxon>Acetobacterales</taxon>
        <taxon>Acetobacteraceae</taxon>
        <taxon>Gluconobacter</taxon>
    </lineage>
</organism>
<evidence type="ECO:0000313" key="3">
    <source>
        <dbReference type="Proteomes" id="UP000077786"/>
    </source>
</evidence>